<reference evidence="1" key="1">
    <citation type="submission" date="2019-07" db="EMBL/GenBank/DDBJ databases">
        <title>Annotation for the trematode Paragonimus miyazaki's.</title>
        <authorList>
            <person name="Choi Y.-J."/>
        </authorList>
    </citation>
    <scope>NUCLEOTIDE SEQUENCE</scope>
    <source>
        <strain evidence="1">Japan</strain>
    </source>
</reference>
<organism evidence="1 2">
    <name type="scientific">Paragonimus skrjabini miyazakii</name>
    <dbReference type="NCBI Taxonomy" id="59628"/>
    <lineage>
        <taxon>Eukaryota</taxon>
        <taxon>Metazoa</taxon>
        <taxon>Spiralia</taxon>
        <taxon>Lophotrochozoa</taxon>
        <taxon>Platyhelminthes</taxon>
        <taxon>Trematoda</taxon>
        <taxon>Digenea</taxon>
        <taxon>Plagiorchiida</taxon>
        <taxon>Troglotremata</taxon>
        <taxon>Troglotrematidae</taxon>
        <taxon>Paragonimus</taxon>
    </lineage>
</organism>
<dbReference type="AlphaFoldDB" id="A0A8S9ZCX1"/>
<keyword evidence="2" id="KW-1185">Reference proteome</keyword>
<evidence type="ECO:0000313" key="2">
    <source>
        <dbReference type="Proteomes" id="UP000822476"/>
    </source>
</evidence>
<comment type="caution">
    <text evidence="1">The sequence shown here is derived from an EMBL/GenBank/DDBJ whole genome shotgun (WGS) entry which is preliminary data.</text>
</comment>
<name>A0A8S9ZCX1_9TREM</name>
<protein>
    <submittedName>
        <fullName evidence="1">Uncharacterized protein</fullName>
    </submittedName>
</protein>
<sequence length="76" mass="9093">MNKTAKIHSDAKQLGLNFYLQPMVYHVLLHIQDVPHSLSFITHLLRRIFLLRYSEILHNNYAFMKIGRRSFQVVRL</sequence>
<proteinExistence type="predicted"/>
<gene>
    <name evidence="1" type="ORF">EG68_00070</name>
</gene>
<accession>A0A8S9ZCX1</accession>
<dbReference type="Proteomes" id="UP000822476">
    <property type="component" value="Unassembled WGS sequence"/>
</dbReference>
<dbReference type="EMBL" id="JTDE01000015">
    <property type="protein sequence ID" value="KAF7262647.1"/>
    <property type="molecule type" value="Genomic_DNA"/>
</dbReference>
<evidence type="ECO:0000313" key="1">
    <source>
        <dbReference type="EMBL" id="KAF7262647.1"/>
    </source>
</evidence>